<evidence type="ECO:0000256" key="3">
    <source>
        <dbReference type="ARBA" id="ARBA00022475"/>
    </source>
</evidence>
<evidence type="ECO:0000256" key="8">
    <source>
        <dbReference type="SAM" id="Phobius"/>
    </source>
</evidence>
<dbReference type="InterPro" id="IPR049142">
    <property type="entry name" value="MS_channel_1st"/>
</dbReference>
<dbReference type="GO" id="GO:0005886">
    <property type="term" value="C:plasma membrane"/>
    <property type="evidence" value="ECO:0007669"/>
    <property type="project" value="UniProtKB-SubCell"/>
</dbReference>
<dbReference type="InterPro" id="IPR010920">
    <property type="entry name" value="LSM_dom_sf"/>
</dbReference>
<dbReference type="PANTHER" id="PTHR30221">
    <property type="entry name" value="SMALL-CONDUCTANCE MECHANOSENSITIVE CHANNEL"/>
    <property type="match status" value="1"/>
</dbReference>
<keyword evidence="5 8" id="KW-1133">Transmembrane helix</keyword>
<dbReference type="EMBL" id="RJVA01000013">
    <property type="protein sequence ID" value="ROQ90937.1"/>
    <property type="molecule type" value="Genomic_DNA"/>
</dbReference>
<dbReference type="PANTHER" id="PTHR30221:SF1">
    <property type="entry name" value="SMALL-CONDUCTANCE MECHANOSENSITIVE CHANNEL"/>
    <property type="match status" value="1"/>
</dbReference>
<organism evidence="12 13">
    <name type="scientific">Desulfosoma caldarium</name>
    <dbReference type="NCBI Taxonomy" id="610254"/>
    <lineage>
        <taxon>Bacteria</taxon>
        <taxon>Pseudomonadati</taxon>
        <taxon>Thermodesulfobacteriota</taxon>
        <taxon>Syntrophobacteria</taxon>
        <taxon>Syntrophobacterales</taxon>
        <taxon>Syntrophobacteraceae</taxon>
        <taxon>Desulfosoma</taxon>
    </lineage>
</organism>
<feature type="domain" description="Mechanosensitive ion channel MscS" evidence="9">
    <location>
        <begin position="285"/>
        <end position="351"/>
    </location>
</feature>
<feature type="transmembrane region" description="Helical" evidence="8">
    <location>
        <begin position="264"/>
        <end position="282"/>
    </location>
</feature>
<keyword evidence="13" id="KW-1185">Reference proteome</keyword>
<dbReference type="SUPFAM" id="SSF50182">
    <property type="entry name" value="Sm-like ribonucleoproteins"/>
    <property type="match status" value="1"/>
</dbReference>
<dbReference type="Proteomes" id="UP000276223">
    <property type="component" value="Unassembled WGS sequence"/>
</dbReference>
<dbReference type="SUPFAM" id="SSF82861">
    <property type="entry name" value="Mechanosensitive channel protein MscS (YggB), transmembrane region"/>
    <property type="match status" value="1"/>
</dbReference>
<evidence type="ECO:0000313" key="12">
    <source>
        <dbReference type="EMBL" id="ROQ90937.1"/>
    </source>
</evidence>
<dbReference type="Pfam" id="PF21082">
    <property type="entry name" value="MS_channel_3rd"/>
    <property type="match status" value="1"/>
</dbReference>
<feature type="transmembrane region" description="Helical" evidence="8">
    <location>
        <begin position="102"/>
        <end position="124"/>
    </location>
</feature>
<evidence type="ECO:0000313" key="13">
    <source>
        <dbReference type="Proteomes" id="UP000276223"/>
    </source>
</evidence>
<keyword evidence="6 8" id="KW-0472">Membrane</keyword>
<proteinExistence type="inferred from homology"/>
<comment type="similarity">
    <text evidence="2">Belongs to the MscS (TC 1.A.23) family.</text>
</comment>
<evidence type="ECO:0000259" key="10">
    <source>
        <dbReference type="Pfam" id="PF21082"/>
    </source>
</evidence>
<protein>
    <submittedName>
        <fullName evidence="12">MscS family membrane protein</fullName>
    </submittedName>
</protein>
<evidence type="ECO:0000256" key="5">
    <source>
        <dbReference type="ARBA" id="ARBA00022989"/>
    </source>
</evidence>
<comment type="subcellular location">
    <subcellularLocation>
        <location evidence="1">Cell membrane</location>
        <topology evidence="1">Multi-pass membrane protein</topology>
    </subcellularLocation>
</comment>
<gene>
    <name evidence="12" type="ORF">EDC27_2207</name>
</gene>
<feature type="domain" description="Mechanosensitive ion channel transmembrane helices 2/3" evidence="11">
    <location>
        <begin position="243"/>
        <end position="283"/>
    </location>
</feature>
<feature type="domain" description="Mechanosensitive ion channel MscS C-terminal" evidence="10">
    <location>
        <begin position="359"/>
        <end position="445"/>
    </location>
</feature>
<evidence type="ECO:0000256" key="7">
    <source>
        <dbReference type="SAM" id="MobiDB-lite"/>
    </source>
</evidence>
<dbReference type="Pfam" id="PF21088">
    <property type="entry name" value="MS_channel_1st"/>
    <property type="match status" value="1"/>
</dbReference>
<dbReference type="SUPFAM" id="SSF82689">
    <property type="entry name" value="Mechanosensitive channel protein MscS (YggB), C-terminal domain"/>
    <property type="match status" value="1"/>
</dbReference>
<evidence type="ECO:0000259" key="9">
    <source>
        <dbReference type="Pfam" id="PF00924"/>
    </source>
</evidence>
<feature type="transmembrane region" description="Helical" evidence="8">
    <location>
        <begin position="199"/>
        <end position="218"/>
    </location>
</feature>
<dbReference type="InterPro" id="IPR011066">
    <property type="entry name" value="MscS_channel_C_sf"/>
</dbReference>
<evidence type="ECO:0000259" key="11">
    <source>
        <dbReference type="Pfam" id="PF21088"/>
    </source>
</evidence>
<evidence type="ECO:0000256" key="4">
    <source>
        <dbReference type="ARBA" id="ARBA00022692"/>
    </source>
</evidence>
<feature type="transmembrane region" description="Helical" evidence="8">
    <location>
        <begin position="238"/>
        <end position="258"/>
    </location>
</feature>
<dbReference type="InterPro" id="IPR023408">
    <property type="entry name" value="MscS_beta-dom_sf"/>
</dbReference>
<keyword evidence="4 8" id="KW-0812">Transmembrane</keyword>
<dbReference type="Gene3D" id="3.30.70.100">
    <property type="match status" value="1"/>
</dbReference>
<feature type="transmembrane region" description="Helical" evidence="8">
    <location>
        <begin position="160"/>
        <end position="179"/>
    </location>
</feature>
<keyword evidence="3" id="KW-1003">Cell membrane</keyword>
<dbReference type="InterPro" id="IPR011014">
    <property type="entry name" value="MscS_channel_TM-2"/>
</dbReference>
<dbReference type="InterPro" id="IPR045275">
    <property type="entry name" value="MscS_archaea/bacteria_type"/>
</dbReference>
<feature type="region of interest" description="Disordered" evidence="7">
    <location>
        <begin position="32"/>
        <end position="51"/>
    </location>
</feature>
<name>A0A3N1UQX1_9BACT</name>
<feature type="compositionally biased region" description="Basic and acidic residues" evidence="7">
    <location>
        <begin position="40"/>
        <end position="51"/>
    </location>
</feature>
<dbReference type="GO" id="GO:0008381">
    <property type="term" value="F:mechanosensitive monoatomic ion channel activity"/>
    <property type="evidence" value="ECO:0007669"/>
    <property type="project" value="InterPro"/>
</dbReference>
<dbReference type="InterPro" id="IPR049278">
    <property type="entry name" value="MS_channel_C"/>
</dbReference>
<dbReference type="Pfam" id="PF00924">
    <property type="entry name" value="MS_channel_2nd"/>
    <property type="match status" value="1"/>
</dbReference>
<evidence type="ECO:0000256" key="6">
    <source>
        <dbReference type="ARBA" id="ARBA00023136"/>
    </source>
</evidence>
<dbReference type="InterPro" id="IPR006685">
    <property type="entry name" value="MscS_channel_2nd"/>
</dbReference>
<dbReference type="Gene3D" id="1.10.287.1260">
    <property type="match status" value="1"/>
</dbReference>
<evidence type="ECO:0000256" key="1">
    <source>
        <dbReference type="ARBA" id="ARBA00004651"/>
    </source>
</evidence>
<reference evidence="12 13" key="1">
    <citation type="submission" date="2018-11" db="EMBL/GenBank/DDBJ databases">
        <title>Genomic Encyclopedia of Type Strains, Phase IV (KMG-IV): sequencing the most valuable type-strain genomes for metagenomic binning, comparative biology and taxonomic classification.</title>
        <authorList>
            <person name="Goeker M."/>
        </authorList>
    </citation>
    <scope>NUCLEOTIDE SEQUENCE [LARGE SCALE GENOMIC DNA]</scope>
    <source>
        <strain evidence="12 13">DSM 22027</strain>
    </source>
</reference>
<sequence>MSVSWKTIGLICCLSFVVAGVTLGPSGKPAWGSNNSWAAEEPKTDEKDHDEAKRPLVIVPKEPVPPLKTERIDETAKKIGSTLDNMSEKASRRLGTWVNARLFFGISWLKLLFCLGLVFAVVVFERLVRFVVRRKLQMIQDTKGSESWQFLILETVRTPLTLFIWVYGIYAALSPLFGHFQAPDGTNLVHLVASRSADLGGIIVLIWIVFRLATVVDVRLKKWAATTESTIDDMLVPLVGKSLRIFVIAIGAVMVLQTMTGIDLGPLIASLGIGGLALALAAKESVANFFGTLTILFDKPFQVNDRILVDGYDGVVESVGFRSTRIRTLTGHLVTVPNERIVSSTIENITRRPHIRWLTNITITYDTPPHKVERAVEILNKILENHEGMHPNFPPRVYFNGFNDWSLNIMVIAWYHPPNYWDFQAWLQKTCLAILKAFNEEGIDFAFPTRTLYLANDDRRQLKLKMLRGTTDVPITEG</sequence>
<dbReference type="AlphaFoldDB" id="A0A3N1UQX1"/>
<accession>A0A3N1UQX1</accession>
<dbReference type="Gene3D" id="2.30.30.60">
    <property type="match status" value="1"/>
</dbReference>
<evidence type="ECO:0000256" key="2">
    <source>
        <dbReference type="ARBA" id="ARBA00008017"/>
    </source>
</evidence>
<comment type="caution">
    <text evidence="12">The sequence shown here is derived from an EMBL/GenBank/DDBJ whole genome shotgun (WGS) entry which is preliminary data.</text>
</comment>